<dbReference type="AlphaFoldDB" id="A0A0C9TAB8"/>
<evidence type="ECO:0000313" key="2">
    <source>
        <dbReference type="EMBL" id="KIJ26023.1"/>
    </source>
</evidence>
<keyword evidence="1" id="KW-0472">Membrane</keyword>
<name>A0A0C9TAB8_SPHS4</name>
<dbReference type="Proteomes" id="UP000054279">
    <property type="component" value="Unassembled WGS sequence"/>
</dbReference>
<keyword evidence="3" id="KW-1185">Reference proteome</keyword>
<dbReference type="InterPro" id="IPR009305">
    <property type="entry name" value="Mpo1-like"/>
</dbReference>
<accession>A0A0C9TAB8</accession>
<dbReference type="Pfam" id="PF06127">
    <property type="entry name" value="Mpo1-like"/>
    <property type="match status" value="1"/>
</dbReference>
<dbReference type="PANTHER" id="PTHR28026">
    <property type="entry name" value="DUF962 DOMAIN PROTEIN (AFU_ORTHOLOGUE AFUA_8G05310)"/>
    <property type="match status" value="1"/>
</dbReference>
<dbReference type="GO" id="GO:0046521">
    <property type="term" value="P:sphingoid catabolic process"/>
    <property type="evidence" value="ECO:0007669"/>
    <property type="project" value="TreeGrafter"/>
</dbReference>
<dbReference type="GO" id="GO:0005783">
    <property type="term" value="C:endoplasmic reticulum"/>
    <property type="evidence" value="ECO:0007669"/>
    <property type="project" value="TreeGrafter"/>
</dbReference>
<gene>
    <name evidence="2" type="ORF">M422DRAFT_236683</name>
</gene>
<reference evidence="2 3" key="1">
    <citation type="submission" date="2014-06" db="EMBL/GenBank/DDBJ databases">
        <title>Evolutionary Origins and Diversification of the Mycorrhizal Mutualists.</title>
        <authorList>
            <consortium name="DOE Joint Genome Institute"/>
            <consortium name="Mycorrhizal Genomics Consortium"/>
            <person name="Kohler A."/>
            <person name="Kuo A."/>
            <person name="Nagy L.G."/>
            <person name="Floudas D."/>
            <person name="Copeland A."/>
            <person name="Barry K.W."/>
            <person name="Cichocki N."/>
            <person name="Veneault-Fourrey C."/>
            <person name="LaButti K."/>
            <person name="Lindquist E.A."/>
            <person name="Lipzen A."/>
            <person name="Lundell T."/>
            <person name="Morin E."/>
            <person name="Murat C."/>
            <person name="Riley R."/>
            <person name="Ohm R."/>
            <person name="Sun H."/>
            <person name="Tunlid A."/>
            <person name="Henrissat B."/>
            <person name="Grigoriev I.V."/>
            <person name="Hibbett D.S."/>
            <person name="Martin F."/>
        </authorList>
    </citation>
    <scope>NUCLEOTIDE SEQUENCE [LARGE SCALE GENOMIC DNA]</scope>
    <source>
        <strain evidence="2 3">SS14</strain>
    </source>
</reference>
<proteinExistence type="predicted"/>
<feature type="transmembrane region" description="Helical" evidence="1">
    <location>
        <begin position="69"/>
        <end position="96"/>
    </location>
</feature>
<feature type="transmembrane region" description="Helical" evidence="1">
    <location>
        <begin position="25"/>
        <end position="48"/>
    </location>
</feature>
<evidence type="ECO:0008006" key="4">
    <source>
        <dbReference type="Google" id="ProtNLM"/>
    </source>
</evidence>
<dbReference type="PANTHER" id="PTHR28026:SF9">
    <property type="entry name" value="2-HYDROXY-PALMITIC ACID DIOXYGENASE MPO1"/>
    <property type="match status" value="1"/>
</dbReference>
<keyword evidence="1" id="KW-0812">Transmembrane</keyword>
<sequence>MPGDLFDVKHQLIFYGKYHSNKVNVAIHMVFVPLIVWTALVGFANFPLPDFVPKQSISVLEPYLRLEPTWGVVFTAIYALYYLALDPIAAVLYWPILGLMLLSSSPIAEQSWGNTFAASLFATSWVAQFAGHGFAEKRAPALLDNLVGGGCLLLMCNSCSVY</sequence>
<keyword evidence="1" id="KW-1133">Transmembrane helix</keyword>
<evidence type="ECO:0000256" key="1">
    <source>
        <dbReference type="SAM" id="Phobius"/>
    </source>
</evidence>
<dbReference type="OrthoDB" id="2124888at2759"/>
<dbReference type="HOGENOM" id="CLU_1636489_0_0_1"/>
<dbReference type="GO" id="GO:0016020">
    <property type="term" value="C:membrane"/>
    <property type="evidence" value="ECO:0007669"/>
    <property type="project" value="GOC"/>
</dbReference>
<protein>
    <recommendedName>
        <fullName evidence="4">DUF962-domain-containing protein</fullName>
    </recommendedName>
</protein>
<evidence type="ECO:0000313" key="3">
    <source>
        <dbReference type="Proteomes" id="UP000054279"/>
    </source>
</evidence>
<organism evidence="2 3">
    <name type="scientific">Sphaerobolus stellatus (strain SS14)</name>
    <dbReference type="NCBI Taxonomy" id="990650"/>
    <lineage>
        <taxon>Eukaryota</taxon>
        <taxon>Fungi</taxon>
        <taxon>Dikarya</taxon>
        <taxon>Basidiomycota</taxon>
        <taxon>Agaricomycotina</taxon>
        <taxon>Agaricomycetes</taxon>
        <taxon>Phallomycetidae</taxon>
        <taxon>Geastrales</taxon>
        <taxon>Sphaerobolaceae</taxon>
        <taxon>Sphaerobolus</taxon>
    </lineage>
</organism>
<dbReference type="EMBL" id="KN837387">
    <property type="protein sequence ID" value="KIJ26023.1"/>
    <property type="molecule type" value="Genomic_DNA"/>
</dbReference>